<sequence length="245" mass="28055">MRLLDVPAPLMELYDGDLSLETPPLFDPFEREVLDLDSPFTARQLAEWAVDNRPMVRWLSLKALAASPESSQKAALEFWAQHPSAHMEDLRQLLTEAGESPGRPRSHWLTLTWDCWIQGDVVPPVIDRLLGSLQPEEYPLFESRRHEMPAIVQHYIAERFPEWPSVQDPNLIRLDGVLSHPVWEAVEAAAHLARQEKGSDPYILYLVRAVKGYKRGGYTQEARQLIDQGLRQIPPPSHRRGDFTI</sequence>
<accession>G8TSN3</accession>
<evidence type="ECO:0000313" key="1">
    <source>
        <dbReference type="EMBL" id="AEW04410.1"/>
    </source>
</evidence>
<dbReference type="PATRIC" id="fig|679936.5.peg.961"/>
<protein>
    <submittedName>
        <fullName evidence="1">Uncharacterized protein</fullName>
    </submittedName>
</protein>
<keyword evidence="2" id="KW-1185">Reference proteome</keyword>
<organism evidence="1 2">
    <name type="scientific">Sulfobacillus acidophilus (strain ATCC 700253 / DSM 10332 / NAL)</name>
    <dbReference type="NCBI Taxonomy" id="679936"/>
    <lineage>
        <taxon>Bacteria</taxon>
        <taxon>Bacillati</taxon>
        <taxon>Bacillota</taxon>
        <taxon>Clostridia</taxon>
        <taxon>Eubacteriales</taxon>
        <taxon>Clostridiales Family XVII. Incertae Sedis</taxon>
        <taxon>Sulfobacillus</taxon>
    </lineage>
</organism>
<dbReference type="AlphaFoldDB" id="G8TSN3"/>
<evidence type="ECO:0000313" key="2">
    <source>
        <dbReference type="Proteomes" id="UP000005439"/>
    </source>
</evidence>
<reference evidence="2" key="1">
    <citation type="submission" date="2011-12" db="EMBL/GenBank/DDBJ databases">
        <title>The complete genome of chromosome of Sulfobacillus acidophilus DSM 10332.</title>
        <authorList>
            <person name="Lucas S."/>
            <person name="Han J."/>
            <person name="Lapidus A."/>
            <person name="Bruce D."/>
            <person name="Goodwin L."/>
            <person name="Pitluck S."/>
            <person name="Peters L."/>
            <person name="Kyrpides N."/>
            <person name="Mavromatis K."/>
            <person name="Ivanova N."/>
            <person name="Mikhailova N."/>
            <person name="Chertkov O."/>
            <person name="Saunders E."/>
            <person name="Detter J.C."/>
            <person name="Tapia R."/>
            <person name="Han C."/>
            <person name="Land M."/>
            <person name="Hauser L."/>
            <person name="Markowitz V."/>
            <person name="Cheng J.-F."/>
            <person name="Hugenholtz P."/>
            <person name="Woyke T."/>
            <person name="Wu D."/>
            <person name="Pukall R."/>
            <person name="Gehrich-Schroeter G."/>
            <person name="Schneider S."/>
            <person name="Klenk H.-P."/>
            <person name="Eisen J.A."/>
        </authorList>
    </citation>
    <scope>NUCLEOTIDE SEQUENCE [LARGE SCALE GENOMIC DNA]</scope>
    <source>
        <strain evidence="2">ATCC 700253 / DSM 10332 / NAL</strain>
    </source>
</reference>
<name>G8TSN3_SULAD</name>
<reference evidence="1 2" key="2">
    <citation type="journal article" date="2012" name="Stand. Genomic Sci.">
        <title>Complete genome sequence of the moderately thermophilic mineral-sulfide-oxidizing firmicute Sulfobacillus acidophilus type strain (NAL(T)).</title>
        <authorList>
            <person name="Anderson I."/>
            <person name="Chertkov O."/>
            <person name="Chen A."/>
            <person name="Saunders E."/>
            <person name="Lapidus A."/>
            <person name="Nolan M."/>
            <person name="Lucas S."/>
            <person name="Hammon N."/>
            <person name="Deshpande S."/>
            <person name="Cheng J.F."/>
            <person name="Han C."/>
            <person name="Tapia R."/>
            <person name="Goodwin L.A."/>
            <person name="Pitluck S."/>
            <person name="Liolios K."/>
            <person name="Pagani I."/>
            <person name="Ivanova N."/>
            <person name="Mikhailova N."/>
            <person name="Pati A."/>
            <person name="Palaniappan K."/>
            <person name="Land M."/>
            <person name="Pan C."/>
            <person name="Rohde M."/>
            <person name="Pukall R."/>
            <person name="Goker M."/>
            <person name="Detter J.C."/>
            <person name="Woyke T."/>
            <person name="Bristow J."/>
            <person name="Eisen J.A."/>
            <person name="Markowitz V."/>
            <person name="Hugenholtz P."/>
            <person name="Kyrpides N.C."/>
            <person name="Klenk H.P."/>
            <person name="Mavromatis K."/>
        </authorList>
    </citation>
    <scope>NUCLEOTIDE SEQUENCE [LARGE SCALE GENOMIC DNA]</scope>
    <source>
        <strain evidence="2">ATCC 700253 / DSM 10332 / NAL</strain>
    </source>
</reference>
<dbReference type="STRING" id="679936.Sulac_0908"/>
<dbReference type="Proteomes" id="UP000005439">
    <property type="component" value="Chromosome"/>
</dbReference>
<dbReference type="HOGENOM" id="CLU_1133128_0_0_9"/>
<dbReference type="EMBL" id="CP003179">
    <property type="protein sequence ID" value="AEW04410.1"/>
    <property type="molecule type" value="Genomic_DNA"/>
</dbReference>
<gene>
    <name evidence="1" type="ordered locus">Sulac_0908</name>
</gene>
<dbReference type="KEGG" id="sap:Sulac_0908"/>
<proteinExistence type="predicted"/>